<evidence type="ECO:0000313" key="1">
    <source>
        <dbReference type="EMBL" id="KAH1074131.1"/>
    </source>
</evidence>
<dbReference type="EMBL" id="JAIQCV010000008">
    <property type="protein sequence ID" value="KAH1074131.1"/>
    <property type="molecule type" value="Genomic_DNA"/>
</dbReference>
<organism evidence="1 2">
    <name type="scientific">Gossypium stocksii</name>
    <dbReference type="NCBI Taxonomy" id="47602"/>
    <lineage>
        <taxon>Eukaryota</taxon>
        <taxon>Viridiplantae</taxon>
        <taxon>Streptophyta</taxon>
        <taxon>Embryophyta</taxon>
        <taxon>Tracheophyta</taxon>
        <taxon>Spermatophyta</taxon>
        <taxon>Magnoliopsida</taxon>
        <taxon>eudicotyledons</taxon>
        <taxon>Gunneridae</taxon>
        <taxon>Pentapetalae</taxon>
        <taxon>rosids</taxon>
        <taxon>malvids</taxon>
        <taxon>Malvales</taxon>
        <taxon>Malvaceae</taxon>
        <taxon>Malvoideae</taxon>
        <taxon>Gossypium</taxon>
    </lineage>
</organism>
<name>A0A9D3ZYN3_9ROSI</name>
<evidence type="ECO:0000313" key="2">
    <source>
        <dbReference type="Proteomes" id="UP000828251"/>
    </source>
</evidence>
<protein>
    <submittedName>
        <fullName evidence="1">Uncharacterized protein</fullName>
    </submittedName>
</protein>
<keyword evidence="2" id="KW-1185">Reference proteome</keyword>
<dbReference type="Proteomes" id="UP000828251">
    <property type="component" value="Unassembled WGS sequence"/>
</dbReference>
<sequence length="177" mass="19936">MLLSCMVAMGVWDKAGIAPSLSTVLGWLTLLLYDVAYSPRPEATSAWSPPPVGIYKCNIDAIPLDRQTIHFVMVVWNKHGVLYKLYRASSSLLVMLALLKSCLFRKPFHGLKTRAWTILLWKPIVGKLCLPFVQTMKASRNSALWLMIVECCKLHFNMTVSLGSRESLIRLLISWVG</sequence>
<comment type="caution">
    <text evidence="1">The sequence shown here is derived from an EMBL/GenBank/DDBJ whole genome shotgun (WGS) entry which is preliminary data.</text>
</comment>
<dbReference type="AlphaFoldDB" id="A0A9D3ZYN3"/>
<reference evidence="1 2" key="1">
    <citation type="journal article" date="2021" name="Plant Biotechnol. J.">
        <title>Multi-omics assisted identification of the key and species-specific regulatory components of drought-tolerant mechanisms in Gossypium stocksii.</title>
        <authorList>
            <person name="Yu D."/>
            <person name="Ke L."/>
            <person name="Zhang D."/>
            <person name="Wu Y."/>
            <person name="Sun Y."/>
            <person name="Mei J."/>
            <person name="Sun J."/>
            <person name="Sun Y."/>
        </authorList>
    </citation>
    <scope>NUCLEOTIDE SEQUENCE [LARGE SCALE GENOMIC DNA]</scope>
    <source>
        <strain evidence="2">cv. E1</strain>
        <tissue evidence="1">Leaf</tissue>
    </source>
</reference>
<gene>
    <name evidence="1" type="ORF">J1N35_026459</name>
</gene>
<accession>A0A9D3ZYN3</accession>
<proteinExistence type="predicted"/>